<sequence>MAANSDEILHDFPPMIRQYKDGRIERLMGTETVPPSVDPETGVQSKDVVIAPEINLYARLYLPKSAIPGSKLPLLVYFHGGGFVVESAFSPLYQKHLNCLVAEAKVVVVSVDYRLAPEHPLPVAYEDAWLGFKWAVSQSNEEEWIKEYAELNRVFLGGDSAGGNIAHNIAVRFGAEKLDGVNFIGTFLNCPFFWGKEIIGNEETHGITGRDYADRLWHYACPGTTKGCDDPRINPGKDLKLSGLGCKKLMVYVAEKDILRSRGLFYKELLGKRGWDGEIEVVDVEGENHCYSVEYPTGEKGKEMIKRVASFLNQ</sequence>
<dbReference type="AlphaFoldDB" id="A0A2G9HCP8"/>
<dbReference type="PANTHER" id="PTHR23024">
    <property type="entry name" value="ARYLACETAMIDE DEACETYLASE"/>
    <property type="match status" value="1"/>
</dbReference>
<dbReference type="InterPro" id="IPR050466">
    <property type="entry name" value="Carboxylest/Gibb_receptor"/>
</dbReference>
<dbReference type="InterPro" id="IPR013094">
    <property type="entry name" value="AB_hydrolase_3"/>
</dbReference>
<name>A0A2G9HCP8_9LAMI</name>
<dbReference type="Pfam" id="PF07859">
    <property type="entry name" value="Abhydrolase_3"/>
    <property type="match status" value="1"/>
</dbReference>
<dbReference type="Proteomes" id="UP000231279">
    <property type="component" value="Unassembled WGS sequence"/>
</dbReference>
<dbReference type="STRING" id="429701.A0A2G9HCP8"/>
<evidence type="ECO:0000259" key="2">
    <source>
        <dbReference type="Pfam" id="PF07859"/>
    </source>
</evidence>
<dbReference type="GO" id="GO:0033987">
    <property type="term" value="F:2-hydroxyisoflavanone dehydratase activity"/>
    <property type="evidence" value="ECO:0007669"/>
    <property type="project" value="UniProtKB-EC"/>
</dbReference>
<dbReference type="InterPro" id="IPR029058">
    <property type="entry name" value="AB_hydrolase_fold"/>
</dbReference>
<organism evidence="3 4">
    <name type="scientific">Handroanthus impetiginosus</name>
    <dbReference type="NCBI Taxonomy" id="429701"/>
    <lineage>
        <taxon>Eukaryota</taxon>
        <taxon>Viridiplantae</taxon>
        <taxon>Streptophyta</taxon>
        <taxon>Embryophyta</taxon>
        <taxon>Tracheophyta</taxon>
        <taxon>Spermatophyta</taxon>
        <taxon>Magnoliopsida</taxon>
        <taxon>eudicotyledons</taxon>
        <taxon>Gunneridae</taxon>
        <taxon>Pentapetalae</taxon>
        <taxon>asterids</taxon>
        <taxon>lamiids</taxon>
        <taxon>Lamiales</taxon>
        <taxon>Bignoniaceae</taxon>
        <taxon>Crescentiina</taxon>
        <taxon>Tabebuia alliance</taxon>
        <taxon>Handroanthus</taxon>
    </lineage>
</organism>
<dbReference type="PANTHER" id="PTHR23024:SF467">
    <property type="entry name" value="CARBOXYLESTERASE 12-RELATED"/>
    <property type="match status" value="1"/>
</dbReference>
<protein>
    <submittedName>
        <fullName evidence="3">Arylacetamide deacetylase</fullName>
        <ecNumber evidence="3">4.2.1.105</ecNumber>
    </submittedName>
</protein>
<dbReference type="SUPFAM" id="SSF53474">
    <property type="entry name" value="alpha/beta-Hydrolases"/>
    <property type="match status" value="1"/>
</dbReference>
<dbReference type="EC" id="4.2.1.105" evidence="3"/>
<dbReference type="OrthoDB" id="408631at2759"/>
<gene>
    <name evidence="3" type="ORF">CDL12_12057</name>
</gene>
<dbReference type="EMBL" id="NKXS01002104">
    <property type="protein sequence ID" value="PIN15291.1"/>
    <property type="molecule type" value="Genomic_DNA"/>
</dbReference>
<accession>A0A2G9HCP8</accession>
<evidence type="ECO:0000256" key="1">
    <source>
        <dbReference type="ARBA" id="ARBA00010515"/>
    </source>
</evidence>
<comment type="caution">
    <text evidence="3">The sequence shown here is derived from an EMBL/GenBank/DDBJ whole genome shotgun (WGS) entry which is preliminary data.</text>
</comment>
<reference evidence="4" key="1">
    <citation type="journal article" date="2018" name="Gigascience">
        <title>Genome assembly of the Pink Ipe (Handroanthus impetiginosus, Bignoniaceae), a highly valued, ecologically keystone Neotropical timber forest tree.</title>
        <authorList>
            <person name="Silva-Junior O.B."/>
            <person name="Grattapaglia D."/>
            <person name="Novaes E."/>
            <person name="Collevatti R.G."/>
        </authorList>
    </citation>
    <scope>NUCLEOTIDE SEQUENCE [LARGE SCALE GENOMIC DNA]</scope>
    <source>
        <strain evidence="4">cv. UFG-1</strain>
    </source>
</reference>
<keyword evidence="3" id="KW-0456">Lyase</keyword>
<dbReference type="Gene3D" id="3.40.50.1820">
    <property type="entry name" value="alpha/beta hydrolase"/>
    <property type="match status" value="1"/>
</dbReference>
<dbReference type="GO" id="GO:0016787">
    <property type="term" value="F:hydrolase activity"/>
    <property type="evidence" value="ECO:0007669"/>
    <property type="project" value="InterPro"/>
</dbReference>
<feature type="domain" description="Alpha/beta hydrolase fold-3" evidence="2">
    <location>
        <begin position="75"/>
        <end position="291"/>
    </location>
</feature>
<keyword evidence="4" id="KW-1185">Reference proteome</keyword>
<evidence type="ECO:0000313" key="4">
    <source>
        <dbReference type="Proteomes" id="UP000231279"/>
    </source>
</evidence>
<proteinExistence type="inferred from homology"/>
<comment type="similarity">
    <text evidence="1">Belongs to the 'GDXG' lipolytic enzyme family.</text>
</comment>
<evidence type="ECO:0000313" key="3">
    <source>
        <dbReference type="EMBL" id="PIN15291.1"/>
    </source>
</evidence>